<feature type="transmembrane region" description="Helical" evidence="2">
    <location>
        <begin position="345"/>
        <end position="364"/>
    </location>
</feature>
<dbReference type="InParanoid" id="G4ZGC2"/>
<organism evidence="3 4">
    <name type="scientific">Phytophthora sojae (strain P6497)</name>
    <name type="common">Soybean stem and root rot agent</name>
    <name type="synonym">Phytophthora megasperma f. sp. glycines</name>
    <dbReference type="NCBI Taxonomy" id="1094619"/>
    <lineage>
        <taxon>Eukaryota</taxon>
        <taxon>Sar</taxon>
        <taxon>Stramenopiles</taxon>
        <taxon>Oomycota</taxon>
        <taxon>Peronosporomycetes</taxon>
        <taxon>Peronosporales</taxon>
        <taxon>Peronosporaceae</taxon>
        <taxon>Phytophthora</taxon>
    </lineage>
</organism>
<keyword evidence="4" id="KW-1185">Reference proteome</keyword>
<dbReference type="EMBL" id="JH159154">
    <property type="protein sequence ID" value="EGZ18567.1"/>
    <property type="molecule type" value="Genomic_DNA"/>
</dbReference>
<gene>
    <name evidence="3" type="ORF">PHYSODRAFT_301170</name>
</gene>
<evidence type="ECO:0000256" key="2">
    <source>
        <dbReference type="SAM" id="Phobius"/>
    </source>
</evidence>
<dbReference type="InterPro" id="IPR004676">
    <property type="entry name" value="Cd-R_transporter"/>
</dbReference>
<dbReference type="Proteomes" id="UP000002640">
    <property type="component" value="Unassembled WGS sequence"/>
</dbReference>
<feature type="transmembrane region" description="Helical" evidence="2">
    <location>
        <begin position="569"/>
        <end position="592"/>
    </location>
</feature>
<feature type="transmembrane region" description="Helical" evidence="2">
    <location>
        <begin position="272"/>
        <end position="290"/>
    </location>
</feature>
<keyword evidence="2" id="KW-1133">Transmembrane helix</keyword>
<dbReference type="AlphaFoldDB" id="G4ZGC2"/>
<evidence type="ECO:0000313" key="4">
    <source>
        <dbReference type="Proteomes" id="UP000002640"/>
    </source>
</evidence>
<evidence type="ECO:0000313" key="3">
    <source>
        <dbReference type="EMBL" id="EGZ18567.1"/>
    </source>
</evidence>
<feature type="transmembrane region" description="Helical" evidence="2">
    <location>
        <begin position="524"/>
        <end position="548"/>
    </location>
</feature>
<feature type="transmembrane region" description="Helical" evidence="2">
    <location>
        <begin position="95"/>
        <end position="115"/>
    </location>
</feature>
<sequence>MMISLCMGCIVTYCRFMLRVACTNHELLFSSDTCIRRKAKQIAYAMPIYGSPGSRRLGMFASTNIDDALVLVEYFANAAEGKDGLQPRHVWIEQFLGFSIIMVLSFVGTFVGSFLPPHYSGLLGFVPLLMGLWRMKDWCKKDKESSGDHNSIDPRCNSTESSVREERTSGQALMKINIASINEPIGNYQLHEVTPKAQESSSSRERNVETLKCCQDHPDCDNVAVYIPGLVTYDAGEIVLTVAIFYVLLALWLYAAAAFVPFRFVAEFIEKYGDYLIPVALVFLGIYILWSADVLSLVPTSEILLVRCRSSHSQPLHVQEDGGLGRDLVGGYDVCRGGLRAQDVWFGQLLGFSIIMAVSLFGVIGSQLQPRYSGLLGVVPLWMGLKRMREWWKTVNDTLKEGESSHHQQNSVPPLTVRNANLQPQGKGDHDSGVDCAIESRSDQLQTFFATTKATPGSKGGDQAMTSTSNVIDIEEELSWTRIVLRVLGSDRGACSFLTAESLMIAAVALGNGGDNVAVYVPGLVAYGVGDIALTVGVFYALVVAWIYAAGSFVSFRIVVQFIEKHGDYIVPIALVLLGIYILSSADAITLVG</sequence>
<accession>G4ZGC2</accession>
<feature type="compositionally biased region" description="Basic and acidic residues" evidence="1">
    <location>
        <begin position="143"/>
        <end position="152"/>
    </location>
</feature>
<reference evidence="3 4" key="1">
    <citation type="journal article" date="2006" name="Science">
        <title>Phytophthora genome sequences uncover evolutionary origins and mechanisms of pathogenesis.</title>
        <authorList>
            <person name="Tyler B.M."/>
            <person name="Tripathy S."/>
            <person name="Zhang X."/>
            <person name="Dehal P."/>
            <person name="Jiang R.H."/>
            <person name="Aerts A."/>
            <person name="Arredondo F.D."/>
            <person name="Baxter L."/>
            <person name="Bensasson D."/>
            <person name="Beynon J.L."/>
            <person name="Chapman J."/>
            <person name="Damasceno C.M."/>
            <person name="Dorrance A.E."/>
            <person name="Dou D."/>
            <person name="Dickerman A.W."/>
            <person name="Dubchak I.L."/>
            <person name="Garbelotto M."/>
            <person name="Gijzen M."/>
            <person name="Gordon S.G."/>
            <person name="Govers F."/>
            <person name="Grunwald N.J."/>
            <person name="Huang W."/>
            <person name="Ivors K.L."/>
            <person name="Jones R.W."/>
            <person name="Kamoun S."/>
            <person name="Krampis K."/>
            <person name="Lamour K.H."/>
            <person name="Lee M.K."/>
            <person name="McDonald W.H."/>
            <person name="Medina M."/>
            <person name="Meijer H.J."/>
            <person name="Nordberg E.K."/>
            <person name="Maclean D.J."/>
            <person name="Ospina-Giraldo M.D."/>
            <person name="Morris P.F."/>
            <person name="Phuntumart V."/>
            <person name="Putnam N.H."/>
            <person name="Rash S."/>
            <person name="Rose J.K."/>
            <person name="Sakihama Y."/>
            <person name="Salamov A.A."/>
            <person name="Savidor A."/>
            <person name="Scheuring C.F."/>
            <person name="Smith B.M."/>
            <person name="Sobral B.W."/>
            <person name="Terry A."/>
            <person name="Torto-Alalibo T.A."/>
            <person name="Win J."/>
            <person name="Xu Z."/>
            <person name="Zhang H."/>
            <person name="Grigoriev I.V."/>
            <person name="Rokhsar D.S."/>
            <person name="Boore J.L."/>
        </authorList>
    </citation>
    <scope>NUCLEOTIDE SEQUENCE [LARGE SCALE GENOMIC DNA]</scope>
    <source>
        <strain evidence="3 4">P6497</strain>
    </source>
</reference>
<dbReference type="RefSeq" id="XP_009527625.1">
    <property type="nucleotide sequence ID" value="XM_009529330.1"/>
</dbReference>
<evidence type="ECO:0000256" key="1">
    <source>
        <dbReference type="SAM" id="MobiDB-lite"/>
    </source>
</evidence>
<dbReference type="KEGG" id="psoj:PHYSODRAFT_301170"/>
<dbReference type="Pfam" id="PF03596">
    <property type="entry name" value="Cad"/>
    <property type="match status" value="2"/>
</dbReference>
<name>G4ZGC2_PHYSP</name>
<feature type="transmembrane region" description="Helical" evidence="2">
    <location>
        <begin position="238"/>
        <end position="260"/>
    </location>
</feature>
<dbReference type="GeneID" id="20641967"/>
<keyword evidence="2" id="KW-0812">Transmembrane</keyword>
<keyword evidence="2" id="KW-0472">Membrane</keyword>
<proteinExistence type="predicted"/>
<protein>
    <submittedName>
        <fullName evidence="3">Uncharacterized protein</fullName>
    </submittedName>
</protein>
<feature type="region of interest" description="Disordered" evidence="1">
    <location>
        <begin position="143"/>
        <end position="166"/>
    </location>
</feature>